<dbReference type="InParanoid" id="A0A066VAS1"/>
<dbReference type="GeneID" id="25267449"/>
<reference evidence="2 3" key="1">
    <citation type="submission" date="2014-05" db="EMBL/GenBank/DDBJ databases">
        <title>Draft genome sequence of a rare smut relative, Tilletiaria anomala UBC 951.</title>
        <authorList>
            <consortium name="DOE Joint Genome Institute"/>
            <person name="Toome M."/>
            <person name="Kuo A."/>
            <person name="Henrissat B."/>
            <person name="Lipzen A."/>
            <person name="Tritt A."/>
            <person name="Yoshinaga Y."/>
            <person name="Zane M."/>
            <person name="Barry K."/>
            <person name="Grigoriev I.V."/>
            <person name="Spatafora J.W."/>
            <person name="Aimea M.C."/>
        </authorList>
    </citation>
    <scope>NUCLEOTIDE SEQUENCE [LARGE SCALE GENOMIC DNA]</scope>
    <source>
        <strain evidence="2 3">UBC 951</strain>
    </source>
</reference>
<name>A0A066VAS1_TILAU</name>
<feature type="transmembrane region" description="Helical" evidence="1">
    <location>
        <begin position="12"/>
        <end position="30"/>
    </location>
</feature>
<protein>
    <submittedName>
        <fullName evidence="2">Uncharacterized protein</fullName>
    </submittedName>
</protein>
<gene>
    <name evidence="2" type="ORF">K437DRAFT_40854</name>
</gene>
<dbReference type="RefSeq" id="XP_013240362.1">
    <property type="nucleotide sequence ID" value="XM_013384908.1"/>
</dbReference>
<keyword evidence="1" id="KW-0812">Transmembrane</keyword>
<comment type="caution">
    <text evidence="2">The sequence shown here is derived from an EMBL/GenBank/DDBJ whole genome shotgun (WGS) entry which is preliminary data.</text>
</comment>
<organism evidence="2 3">
    <name type="scientific">Tilletiaria anomala (strain ATCC 24038 / CBS 436.72 / UBC 951)</name>
    <dbReference type="NCBI Taxonomy" id="1037660"/>
    <lineage>
        <taxon>Eukaryota</taxon>
        <taxon>Fungi</taxon>
        <taxon>Dikarya</taxon>
        <taxon>Basidiomycota</taxon>
        <taxon>Ustilaginomycotina</taxon>
        <taxon>Exobasidiomycetes</taxon>
        <taxon>Georgefischeriales</taxon>
        <taxon>Tilletiariaceae</taxon>
        <taxon>Tilletiaria</taxon>
    </lineage>
</organism>
<evidence type="ECO:0000313" key="2">
    <source>
        <dbReference type="EMBL" id="KDN37373.1"/>
    </source>
</evidence>
<dbReference type="HOGENOM" id="CLU_2251900_0_0_1"/>
<dbReference type="EMBL" id="JMSN01000140">
    <property type="protein sequence ID" value="KDN37373.1"/>
    <property type="molecule type" value="Genomic_DNA"/>
</dbReference>
<keyword evidence="1" id="KW-0472">Membrane</keyword>
<keyword evidence="3" id="KW-1185">Reference proteome</keyword>
<evidence type="ECO:0000313" key="3">
    <source>
        <dbReference type="Proteomes" id="UP000027361"/>
    </source>
</evidence>
<proteinExistence type="predicted"/>
<sequence length="104" mass="11984">MVMRLNGLQGLTLLVTICFRIAHILLITMLNTHQFHVSSRLGQSRASFKVQLDQSISGTFSLPRSMVPPSSHRLHLQHLLRERTMHSVREYMDVWLMRSITASD</sequence>
<evidence type="ECO:0000256" key="1">
    <source>
        <dbReference type="SAM" id="Phobius"/>
    </source>
</evidence>
<dbReference type="AlphaFoldDB" id="A0A066VAS1"/>
<dbReference type="Proteomes" id="UP000027361">
    <property type="component" value="Unassembled WGS sequence"/>
</dbReference>
<keyword evidence="1" id="KW-1133">Transmembrane helix</keyword>
<accession>A0A066VAS1</accession>